<dbReference type="Proteomes" id="UP000193642">
    <property type="component" value="Unassembled WGS sequence"/>
</dbReference>
<reference evidence="1 2" key="1">
    <citation type="submission" date="2016-07" db="EMBL/GenBank/DDBJ databases">
        <title>Pervasive Adenine N6-methylation of Active Genes in Fungi.</title>
        <authorList>
            <consortium name="DOE Joint Genome Institute"/>
            <person name="Mondo S.J."/>
            <person name="Dannebaum R.O."/>
            <person name="Kuo R.C."/>
            <person name="Labutti K."/>
            <person name="Haridas S."/>
            <person name="Kuo A."/>
            <person name="Salamov A."/>
            <person name="Ahrendt S.R."/>
            <person name="Lipzen A."/>
            <person name="Sullivan W."/>
            <person name="Andreopoulos W.B."/>
            <person name="Clum A."/>
            <person name="Lindquist E."/>
            <person name="Daum C."/>
            <person name="Ramamoorthy G.K."/>
            <person name="Gryganskyi A."/>
            <person name="Culley D."/>
            <person name="Magnuson J.K."/>
            <person name="James T.Y."/>
            <person name="O'Malley M.A."/>
            <person name="Stajich J.E."/>
            <person name="Spatafora J.W."/>
            <person name="Visel A."/>
            <person name="Grigoriev I.V."/>
        </authorList>
    </citation>
    <scope>NUCLEOTIDE SEQUENCE [LARGE SCALE GENOMIC DNA]</scope>
    <source>
        <strain evidence="1 2">JEL800</strain>
    </source>
</reference>
<evidence type="ECO:0000313" key="1">
    <source>
        <dbReference type="EMBL" id="ORY35152.1"/>
    </source>
</evidence>
<name>A0A1Y2BK47_9FUNG</name>
<comment type="caution">
    <text evidence="1">The sequence shown here is derived from an EMBL/GenBank/DDBJ whole genome shotgun (WGS) entry which is preliminary data.</text>
</comment>
<accession>A0A1Y2BK47</accession>
<protein>
    <submittedName>
        <fullName evidence="1">Uncharacterized protein</fullName>
    </submittedName>
</protein>
<dbReference type="OrthoDB" id="1926781at2759"/>
<dbReference type="EMBL" id="MCGO01000060">
    <property type="protein sequence ID" value="ORY35152.1"/>
    <property type="molecule type" value="Genomic_DNA"/>
</dbReference>
<organism evidence="1 2">
    <name type="scientific">Rhizoclosmatium globosum</name>
    <dbReference type="NCBI Taxonomy" id="329046"/>
    <lineage>
        <taxon>Eukaryota</taxon>
        <taxon>Fungi</taxon>
        <taxon>Fungi incertae sedis</taxon>
        <taxon>Chytridiomycota</taxon>
        <taxon>Chytridiomycota incertae sedis</taxon>
        <taxon>Chytridiomycetes</taxon>
        <taxon>Chytridiales</taxon>
        <taxon>Chytriomycetaceae</taxon>
        <taxon>Rhizoclosmatium</taxon>
    </lineage>
</organism>
<keyword evidence="2" id="KW-1185">Reference proteome</keyword>
<sequence>MSILESDCLANEPYGAESIHMHTKPINHCIHQINSLNIKYFNSEFVSGEPAEVVVGVTNLAPHPTAVFAISGYFAQAKNTSKPIHELDAQRFNIRLDSKQQASFPLRFTPEMEAQDLILVVLIDFFDAVRLLSFQHQLPILINHSS</sequence>
<evidence type="ECO:0000313" key="2">
    <source>
        <dbReference type="Proteomes" id="UP000193642"/>
    </source>
</evidence>
<proteinExistence type="predicted"/>
<gene>
    <name evidence="1" type="ORF">BCR33DRAFT_504026</name>
</gene>
<dbReference type="AlphaFoldDB" id="A0A1Y2BK47"/>